<evidence type="ECO:0000313" key="2">
    <source>
        <dbReference type="Proteomes" id="UP000184170"/>
    </source>
</evidence>
<dbReference type="Gene3D" id="2.60.120.380">
    <property type="match status" value="1"/>
</dbReference>
<organism evidence="1 2">
    <name type="scientific">Microbulbifer donghaiensis</name>
    <dbReference type="NCBI Taxonomy" id="494016"/>
    <lineage>
        <taxon>Bacteria</taxon>
        <taxon>Pseudomonadati</taxon>
        <taxon>Pseudomonadota</taxon>
        <taxon>Gammaproteobacteria</taxon>
        <taxon>Cellvibrionales</taxon>
        <taxon>Microbulbiferaceae</taxon>
        <taxon>Microbulbifer</taxon>
    </lineage>
</organism>
<name>A0A1M4WIC3_9GAMM</name>
<evidence type="ECO:0000313" key="1">
    <source>
        <dbReference type="EMBL" id="SHE81041.1"/>
    </source>
</evidence>
<keyword evidence="2" id="KW-1185">Reference proteome</keyword>
<protein>
    <recommendedName>
        <fullName evidence="3">Gifsy-1 prophage protein</fullName>
    </recommendedName>
</protein>
<gene>
    <name evidence="1" type="ORF">SAMN04487965_0700</name>
</gene>
<sequence>MQITAIWILLGLVFLSTPLHAEEKRKPDILFGPGVSSSVIRGTLSGNESTNYQLRAKAGQLIRVTLFTDNAGNFFNIYAPGNDPGDEAMYIGAVSGNSFSGEVPADGIYTLQLFLIRGEARHNASASYTLKVEIGNKPSAAVPQDKVFSTFARFEGHRLPAPSSAAAGGKD</sequence>
<dbReference type="RefSeq" id="WP_073271462.1">
    <property type="nucleotide sequence ID" value="NZ_FQVA01000001.1"/>
</dbReference>
<dbReference type="Proteomes" id="UP000184170">
    <property type="component" value="Unassembled WGS sequence"/>
</dbReference>
<accession>A0A1M4WIC3</accession>
<dbReference type="OrthoDB" id="964913at2"/>
<reference evidence="2" key="1">
    <citation type="submission" date="2016-11" db="EMBL/GenBank/DDBJ databases">
        <authorList>
            <person name="Varghese N."/>
            <person name="Submissions S."/>
        </authorList>
    </citation>
    <scope>NUCLEOTIDE SEQUENCE [LARGE SCALE GENOMIC DNA]</scope>
    <source>
        <strain evidence="2">CGMCC 1.7063</strain>
    </source>
</reference>
<dbReference type="AlphaFoldDB" id="A0A1M4WIC3"/>
<dbReference type="STRING" id="494016.SAMN04487965_0700"/>
<proteinExistence type="predicted"/>
<dbReference type="EMBL" id="FQVA01000001">
    <property type="protein sequence ID" value="SHE81041.1"/>
    <property type="molecule type" value="Genomic_DNA"/>
</dbReference>
<evidence type="ECO:0008006" key="3">
    <source>
        <dbReference type="Google" id="ProtNLM"/>
    </source>
</evidence>